<reference evidence="2 3" key="1">
    <citation type="journal article" date="2019" name="Appl. Microbiol. Biotechnol.">
        <title>Genome sequence of Isaria javanica and comparative genome analysis insights into family S53 peptidase evolution in fungal entomopathogens.</title>
        <authorList>
            <person name="Lin R."/>
            <person name="Zhang X."/>
            <person name="Xin B."/>
            <person name="Zou M."/>
            <person name="Gao Y."/>
            <person name="Qin F."/>
            <person name="Hu Q."/>
            <person name="Xie B."/>
            <person name="Cheng X."/>
        </authorList>
    </citation>
    <scope>NUCLEOTIDE SEQUENCE [LARGE SCALE GENOMIC DNA]</scope>
    <source>
        <strain evidence="2 3">IJ1G</strain>
    </source>
</reference>
<feature type="compositionally biased region" description="Polar residues" evidence="1">
    <location>
        <begin position="161"/>
        <end position="179"/>
    </location>
</feature>
<gene>
    <name evidence="2" type="ORF">IF1G_03751</name>
</gene>
<sequence>MNPCAAVFEPDGSSTQPRRSADTLVLCNEEDPRGPDSSKLDLPSDSLVDTTYAAHPSLGLSMDYSPREAPCYALPDFTFGLSVNSYSLGQYKQTTGPQYHHPLPPWPPSVPLGFANPLHQYYYLLSPYSRHNPAREAYATVVNREIESLCTGTIAMKRGPSHSSGHAKSPTGSNVNSQRSSRRESVNASHFSARSENSCAAVASNSPTRGTAGRLSDRPEQVGRRAPTNAPPEPSSLRRRETGNFKCDAQKILDSRASLLWSNSKRWTSGEKKELMAYHKMRQNIHYIGADRSPFLPQNAVELAALKVTIAEERRKVIAIKVERLTAELSKKGKLGPRTPMRGHSLFVLTNNCFEGDNTTKNGEAWPTIVQLKEEGDRRADNTRRRLPHPEKVYGGSWQRKFCADSGELSFGIWPVDDGLAMEAQCGRTGLSVRELPDWLQELIDL</sequence>
<organism evidence="2 3">
    <name type="scientific">Cordyceps javanica</name>
    <dbReference type="NCBI Taxonomy" id="43265"/>
    <lineage>
        <taxon>Eukaryota</taxon>
        <taxon>Fungi</taxon>
        <taxon>Dikarya</taxon>
        <taxon>Ascomycota</taxon>
        <taxon>Pezizomycotina</taxon>
        <taxon>Sordariomycetes</taxon>
        <taxon>Hypocreomycetidae</taxon>
        <taxon>Hypocreales</taxon>
        <taxon>Cordycipitaceae</taxon>
        <taxon>Cordyceps</taxon>
    </lineage>
</organism>
<dbReference type="AlphaFoldDB" id="A0A545V8F5"/>
<accession>A0A545V8F5</accession>
<dbReference type="Proteomes" id="UP000315783">
    <property type="component" value="Unassembled WGS sequence"/>
</dbReference>
<feature type="region of interest" description="Disordered" evidence="1">
    <location>
        <begin position="155"/>
        <end position="243"/>
    </location>
</feature>
<dbReference type="EMBL" id="SPUK01000004">
    <property type="protein sequence ID" value="TQV98008.1"/>
    <property type="molecule type" value="Genomic_DNA"/>
</dbReference>
<protein>
    <submittedName>
        <fullName evidence="2">Uncharacterized protein</fullName>
    </submittedName>
</protein>
<dbReference type="STRING" id="43265.A0A545V8F5"/>
<evidence type="ECO:0000256" key="1">
    <source>
        <dbReference type="SAM" id="MobiDB-lite"/>
    </source>
</evidence>
<feature type="region of interest" description="Disordered" evidence="1">
    <location>
        <begin position="1"/>
        <end position="45"/>
    </location>
</feature>
<proteinExistence type="predicted"/>
<feature type="compositionally biased region" description="Polar residues" evidence="1">
    <location>
        <begin position="186"/>
        <end position="209"/>
    </location>
</feature>
<evidence type="ECO:0000313" key="3">
    <source>
        <dbReference type="Proteomes" id="UP000315783"/>
    </source>
</evidence>
<comment type="caution">
    <text evidence="2">The sequence shown here is derived from an EMBL/GenBank/DDBJ whole genome shotgun (WGS) entry which is preliminary data.</text>
</comment>
<name>A0A545V8F5_9HYPO</name>
<evidence type="ECO:0000313" key="2">
    <source>
        <dbReference type="EMBL" id="TQV98008.1"/>
    </source>
</evidence>
<keyword evidence="3" id="KW-1185">Reference proteome</keyword>
<feature type="compositionally biased region" description="Basic and acidic residues" evidence="1">
    <location>
        <begin position="30"/>
        <end position="39"/>
    </location>
</feature>